<evidence type="ECO:0000313" key="3">
    <source>
        <dbReference type="Proteomes" id="UP001066276"/>
    </source>
</evidence>
<accession>A0AAV7MTY1</accession>
<gene>
    <name evidence="2" type="ORF">NDU88_004117</name>
</gene>
<reference evidence="2" key="1">
    <citation type="journal article" date="2022" name="bioRxiv">
        <title>Sequencing and chromosome-scale assembly of the giantPleurodeles waltlgenome.</title>
        <authorList>
            <person name="Brown T."/>
            <person name="Elewa A."/>
            <person name="Iarovenko S."/>
            <person name="Subramanian E."/>
            <person name="Araus A.J."/>
            <person name="Petzold A."/>
            <person name="Susuki M."/>
            <person name="Suzuki K.-i.T."/>
            <person name="Hayashi T."/>
            <person name="Toyoda A."/>
            <person name="Oliveira C."/>
            <person name="Osipova E."/>
            <person name="Leigh N.D."/>
            <person name="Simon A."/>
            <person name="Yun M.H."/>
        </authorList>
    </citation>
    <scope>NUCLEOTIDE SEQUENCE</scope>
    <source>
        <strain evidence="2">20211129_DDA</strain>
        <tissue evidence="2">Liver</tissue>
    </source>
</reference>
<dbReference type="EMBL" id="JANPWB010000013">
    <property type="protein sequence ID" value="KAJ1106717.1"/>
    <property type="molecule type" value="Genomic_DNA"/>
</dbReference>
<organism evidence="2 3">
    <name type="scientific">Pleurodeles waltl</name>
    <name type="common">Iberian ribbed newt</name>
    <dbReference type="NCBI Taxonomy" id="8319"/>
    <lineage>
        <taxon>Eukaryota</taxon>
        <taxon>Metazoa</taxon>
        <taxon>Chordata</taxon>
        <taxon>Craniata</taxon>
        <taxon>Vertebrata</taxon>
        <taxon>Euteleostomi</taxon>
        <taxon>Amphibia</taxon>
        <taxon>Batrachia</taxon>
        <taxon>Caudata</taxon>
        <taxon>Salamandroidea</taxon>
        <taxon>Salamandridae</taxon>
        <taxon>Pleurodelinae</taxon>
        <taxon>Pleurodeles</taxon>
    </lineage>
</organism>
<comment type="caution">
    <text evidence="2">The sequence shown here is derived from an EMBL/GenBank/DDBJ whole genome shotgun (WGS) entry which is preliminary data.</text>
</comment>
<dbReference type="AlphaFoldDB" id="A0AAV7MTY1"/>
<evidence type="ECO:0000256" key="1">
    <source>
        <dbReference type="SAM" id="MobiDB-lite"/>
    </source>
</evidence>
<dbReference type="Proteomes" id="UP001066276">
    <property type="component" value="Chromosome 9"/>
</dbReference>
<feature type="region of interest" description="Disordered" evidence="1">
    <location>
        <begin position="235"/>
        <end position="264"/>
    </location>
</feature>
<keyword evidence="3" id="KW-1185">Reference proteome</keyword>
<name>A0AAV7MTY1_PLEWA</name>
<proteinExistence type="predicted"/>
<protein>
    <submittedName>
        <fullName evidence="2">Uncharacterized protein</fullName>
    </submittedName>
</protein>
<sequence>MEPSKVVKALKVLQDEGREDLIKEGVLEEAWVGLRRPKRLSADGVSAAVAACASPLKTCKKFRSKSATGRKVARSPEMEEVARDAVLAPQSLGSVRGCGASSPPRRQGSSLLRRVTAGGRGSGLVPAVKVGGRMGAQVRFAHARIRKTKQARSPLERGVKRDLSALEERPLGGTSNMAANSVDSQPFPALEERTLGTPVKMAAPVFNVEDEVVVISDEEEDAQVKPGAVYPTSLETAGVRPWGPLTDSDDAQPSTSQGAGAGWTSMDEDLLDYEDDMEEPVRSLQRVVMAGDVPGVVRGGHSTVHRRDMLAGNLPRGEDGLVGSVRVNELQDNLGGLRRTGALNVKGGSREQRMSKVDASIQVASGPDKMCAVWIVGHSFVRWVEKQASLRHFGRQVGQDGARIKISWVELRTRPGQCRSNAVQGPEAAGCRESTFGLLTGAPTRERPEQEGVTAALLTFYRCSEATGEVRRGLKVLPAKLRRLGFKPTVFPLDVEQPHDRLE</sequence>
<evidence type="ECO:0000313" key="2">
    <source>
        <dbReference type="EMBL" id="KAJ1106717.1"/>
    </source>
</evidence>